<keyword evidence="4 5" id="KW-0472">Membrane</keyword>
<dbReference type="AlphaFoldDB" id="A0A8S1H3P5"/>
<evidence type="ECO:0000256" key="5">
    <source>
        <dbReference type="SAM" id="Phobius"/>
    </source>
</evidence>
<comment type="subcellular location">
    <subcellularLocation>
        <location evidence="1">Membrane</location>
        <topology evidence="1">Multi-pass membrane protein</topology>
    </subcellularLocation>
</comment>
<dbReference type="GO" id="GO:0016020">
    <property type="term" value="C:membrane"/>
    <property type="evidence" value="ECO:0007669"/>
    <property type="project" value="UniProtKB-SubCell"/>
</dbReference>
<dbReference type="PANTHER" id="PTHR31357:SF19">
    <property type="entry name" value="SERPENTINE RECEPTOR CLASS ALPHA-10"/>
    <property type="match status" value="1"/>
</dbReference>
<name>A0A8S1H3P5_9PELO</name>
<accession>A0A8S1H3P5</accession>
<dbReference type="GO" id="GO:0004930">
    <property type="term" value="F:G protein-coupled receptor activity"/>
    <property type="evidence" value="ECO:0007669"/>
    <property type="project" value="InterPro"/>
</dbReference>
<protein>
    <submittedName>
        <fullName evidence="6">Uncharacterized protein</fullName>
    </submittedName>
</protein>
<organism evidence="6 7">
    <name type="scientific">Caenorhabditis auriculariae</name>
    <dbReference type="NCBI Taxonomy" id="2777116"/>
    <lineage>
        <taxon>Eukaryota</taxon>
        <taxon>Metazoa</taxon>
        <taxon>Ecdysozoa</taxon>
        <taxon>Nematoda</taxon>
        <taxon>Chromadorea</taxon>
        <taxon>Rhabditida</taxon>
        <taxon>Rhabditina</taxon>
        <taxon>Rhabditomorpha</taxon>
        <taxon>Rhabditoidea</taxon>
        <taxon>Rhabditidae</taxon>
        <taxon>Peloderinae</taxon>
        <taxon>Caenorhabditis</taxon>
    </lineage>
</organism>
<keyword evidence="3 5" id="KW-1133">Transmembrane helix</keyword>
<sequence length="330" mass="37207">MAECATPETMQIMTSFATNLPYAVHVIVCLATVVLSIIAVRMLLYRSIFHDSTRILFFVSLFYANLHELMQIYNEVTAFYRSMIYADAPCKILVTQESCRLENNLIVSSIAGMVFVECALTMDRIIATYSLKKSVTMSSSSGFVLALAAIIGSILVPFITFYGDPYTGYVQNCMLMPAQSKNRANTLLFCYTIINIVNIALNSVIIYINKRQDRGTRFKLKLRYQARETLISTLAVCTITTAQFIALAIYSGGILLMRTNQDHFTLFAYFAIIPWVYAVPYAAISLPTLIIVCVSITGKDRRRAIEVVQNTKETQEGRMKSLNEMWNNSY</sequence>
<evidence type="ECO:0000256" key="3">
    <source>
        <dbReference type="ARBA" id="ARBA00022989"/>
    </source>
</evidence>
<evidence type="ECO:0000256" key="4">
    <source>
        <dbReference type="ARBA" id="ARBA00023136"/>
    </source>
</evidence>
<dbReference type="Pfam" id="PF02117">
    <property type="entry name" value="7TM_GPCR_Sra"/>
    <property type="match status" value="1"/>
</dbReference>
<evidence type="ECO:0000256" key="1">
    <source>
        <dbReference type="ARBA" id="ARBA00004141"/>
    </source>
</evidence>
<proteinExistence type="predicted"/>
<feature type="transmembrane region" description="Helical" evidence="5">
    <location>
        <begin position="22"/>
        <end position="43"/>
    </location>
</feature>
<dbReference type="Gene3D" id="1.20.1070.10">
    <property type="entry name" value="Rhodopsin 7-helix transmembrane proteins"/>
    <property type="match status" value="1"/>
</dbReference>
<dbReference type="PANTHER" id="PTHR31357">
    <property type="entry name" value="SERPENTINE RECEPTOR CLASS ALPHA-10"/>
    <property type="match status" value="1"/>
</dbReference>
<dbReference type="InterPro" id="IPR000344">
    <property type="entry name" value="7TM_GPCR_serpentine_rcpt_Sra"/>
</dbReference>
<comment type="caution">
    <text evidence="6">The sequence shown here is derived from an EMBL/GenBank/DDBJ whole genome shotgun (WGS) entry which is preliminary data.</text>
</comment>
<dbReference type="PRINTS" id="PR00697">
    <property type="entry name" value="TMPROTEINSRA"/>
</dbReference>
<dbReference type="EMBL" id="CAJGYM010000014">
    <property type="protein sequence ID" value="CAD6190107.1"/>
    <property type="molecule type" value="Genomic_DNA"/>
</dbReference>
<gene>
    <name evidence="6" type="ORF">CAUJ_LOCUS6026</name>
</gene>
<dbReference type="InterPro" id="IPR051080">
    <property type="entry name" value="Nematode_rcpt-like_serp_alpha"/>
</dbReference>
<evidence type="ECO:0000313" key="6">
    <source>
        <dbReference type="EMBL" id="CAD6190107.1"/>
    </source>
</evidence>
<feature type="transmembrane region" description="Helical" evidence="5">
    <location>
        <begin position="267"/>
        <end position="294"/>
    </location>
</feature>
<feature type="transmembrane region" description="Helical" evidence="5">
    <location>
        <begin position="183"/>
        <end position="208"/>
    </location>
</feature>
<reference evidence="6" key="1">
    <citation type="submission" date="2020-10" db="EMBL/GenBank/DDBJ databases">
        <authorList>
            <person name="Kikuchi T."/>
        </authorList>
    </citation>
    <scope>NUCLEOTIDE SEQUENCE</scope>
    <source>
        <strain evidence="6">NKZ352</strain>
    </source>
</reference>
<feature type="transmembrane region" description="Helical" evidence="5">
    <location>
        <begin position="143"/>
        <end position="163"/>
    </location>
</feature>
<dbReference type="Proteomes" id="UP000835052">
    <property type="component" value="Unassembled WGS sequence"/>
</dbReference>
<keyword evidence="7" id="KW-1185">Reference proteome</keyword>
<keyword evidence="2 5" id="KW-0812">Transmembrane</keyword>
<evidence type="ECO:0000256" key="2">
    <source>
        <dbReference type="ARBA" id="ARBA00022692"/>
    </source>
</evidence>
<dbReference type="GO" id="GO:0004984">
    <property type="term" value="F:olfactory receptor activity"/>
    <property type="evidence" value="ECO:0007669"/>
    <property type="project" value="TreeGrafter"/>
</dbReference>
<dbReference type="OrthoDB" id="5801916at2759"/>
<evidence type="ECO:0000313" key="7">
    <source>
        <dbReference type="Proteomes" id="UP000835052"/>
    </source>
</evidence>
<feature type="transmembrane region" description="Helical" evidence="5">
    <location>
        <begin position="229"/>
        <end position="255"/>
    </location>
</feature>